<reference evidence="4 5" key="1">
    <citation type="submission" date="2024-05" db="EMBL/GenBank/DDBJ databases">
        <title>Genome Sequence and Characterization of the New Strain Purple Sulfur Bacterium of Genus Thioalkalicoccus.</title>
        <authorList>
            <person name="Bryantseva I.A."/>
            <person name="Kyndt J.A."/>
            <person name="Imhoff J.F."/>
        </authorList>
    </citation>
    <scope>NUCLEOTIDE SEQUENCE [LARGE SCALE GENOMIC DNA]</scope>
    <source>
        <strain evidence="4 5">Um2</strain>
    </source>
</reference>
<dbReference type="InterPro" id="IPR051257">
    <property type="entry name" value="Diverse_CBS-Domain"/>
</dbReference>
<dbReference type="PANTHER" id="PTHR43080:SF2">
    <property type="entry name" value="CBS DOMAIN-CONTAINING PROTEIN"/>
    <property type="match status" value="1"/>
</dbReference>
<feature type="domain" description="CBS" evidence="3">
    <location>
        <begin position="76"/>
        <end position="131"/>
    </location>
</feature>
<dbReference type="Pfam" id="PF00571">
    <property type="entry name" value="CBS"/>
    <property type="match status" value="2"/>
</dbReference>
<keyword evidence="5" id="KW-1185">Reference proteome</keyword>
<gene>
    <name evidence="4" type="ORF">ABC977_14090</name>
</gene>
<dbReference type="Proteomes" id="UP001564408">
    <property type="component" value="Unassembled WGS sequence"/>
</dbReference>
<protein>
    <submittedName>
        <fullName evidence="4">CBS domain-containing protein</fullName>
    </submittedName>
</protein>
<feature type="domain" description="CBS" evidence="3">
    <location>
        <begin position="8"/>
        <end position="67"/>
    </location>
</feature>
<keyword evidence="1 2" id="KW-0129">CBS domain</keyword>
<evidence type="ECO:0000313" key="5">
    <source>
        <dbReference type="Proteomes" id="UP001564408"/>
    </source>
</evidence>
<accession>A0ABV4BG68</accession>
<dbReference type="InterPro" id="IPR044725">
    <property type="entry name" value="CBSX3_CBS_dom"/>
</dbReference>
<dbReference type="Gene3D" id="3.10.580.10">
    <property type="entry name" value="CBS-domain"/>
    <property type="match status" value="1"/>
</dbReference>
<comment type="caution">
    <text evidence="4">The sequence shown here is derived from an EMBL/GenBank/DDBJ whole genome shotgun (WGS) entry which is preliminary data.</text>
</comment>
<evidence type="ECO:0000256" key="1">
    <source>
        <dbReference type="ARBA" id="ARBA00023122"/>
    </source>
</evidence>
<dbReference type="InterPro" id="IPR046342">
    <property type="entry name" value="CBS_dom_sf"/>
</dbReference>
<evidence type="ECO:0000313" key="4">
    <source>
        <dbReference type="EMBL" id="MEY6433533.1"/>
    </source>
</evidence>
<dbReference type="PROSITE" id="PS51371">
    <property type="entry name" value="CBS"/>
    <property type="match status" value="2"/>
</dbReference>
<dbReference type="PANTHER" id="PTHR43080">
    <property type="entry name" value="CBS DOMAIN-CONTAINING PROTEIN CBSX3, MITOCHONDRIAL"/>
    <property type="match status" value="1"/>
</dbReference>
<dbReference type="CDD" id="cd04623">
    <property type="entry name" value="CBS_pair_bac_euk"/>
    <property type="match status" value="1"/>
</dbReference>
<dbReference type="RefSeq" id="WP_369667919.1">
    <property type="nucleotide sequence ID" value="NZ_JBDKXB010000023.1"/>
</dbReference>
<dbReference type="SMART" id="SM00116">
    <property type="entry name" value="CBS"/>
    <property type="match status" value="2"/>
</dbReference>
<organism evidence="4 5">
    <name type="scientific">Thioalkalicoccus limnaeus</name>
    <dbReference type="NCBI Taxonomy" id="120681"/>
    <lineage>
        <taxon>Bacteria</taxon>
        <taxon>Pseudomonadati</taxon>
        <taxon>Pseudomonadota</taxon>
        <taxon>Gammaproteobacteria</taxon>
        <taxon>Chromatiales</taxon>
        <taxon>Chromatiaceae</taxon>
        <taxon>Thioalkalicoccus</taxon>
    </lineage>
</organism>
<dbReference type="SUPFAM" id="SSF54631">
    <property type="entry name" value="CBS-domain pair"/>
    <property type="match status" value="1"/>
</dbReference>
<name>A0ABV4BG68_9GAMM</name>
<dbReference type="InterPro" id="IPR000644">
    <property type="entry name" value="CBS_dom"/>
</dbReference>
<evidence type="ECO:0000256" key="2">
    <source>
        <dbReference type="PROSITE-ProRule" id="PRU00703"/>
    </source>
</evidence>
<sequence length="142" mass="15714">MKNVANLLDEKGHAVHTIGPDETVAEALKRMADHNVGALPVLDGDRLVGLISERDYARKVLLAERSSPTTRVREIMMTRVPCVAATRTLEECMAVMTERRVRHLPVVDQGKLIGLISIGDLIKAIVAEQQFIISQLEQYISS</sequence>
<evidence type="ECO:0000259" key="3">
    <source>
        <dbReference type="PROSITE" id="PS51371"/>
    </source>
</evidence>
<dbReference type="EMBL" id="JBDKXB010000023">
    <property type="protein sequence ID" value="MEY6433533.1"/>
    <property type="molecule type" value="Genomic_DNA"/>
</dbReference>
<proteinExistence type="predicted"/>